<dbReference type="STRING" id="1037660.A0A066W589"/>
<dbReference type="OMA" id="GHTISMW"/>
<dbReference type="InParanoid" id="A0A066W589"/>
<dbReference type="InterPro" id="IPR058541">
    <property type="entry name" value="Ig_TPPC8_1st"/>
</dbReference>
<comment type="caution">
    <text evidence="3">The sequence shown here is derived from an EMBL/GenBank/DDBJ whole genome shotgun (WGS) entry which is preliminary data.</text>
</comment>
<keyword evidence="4" id="KW-1185">Reference proteome</keyword>
<proteinExistence type="predicted"/>
<protein>
    <recommendedName>
        <fullName evidence="2">TPPC8 first Ig-like domain-containing protein</fullName>
    </recommendedName>
</protein>
<evidence type="ECO:0000256" key="1">
    <source>
        <dbReference type="SAM" id="MobiDB-lite"/>
    </source>
</evidence>
<dbReference type="InterPro" id="IPR024420">
    <property type="entry name" value="TRAPP_III_complex_Trs85"/>
</dbReference>
<dbReference type="Pfam" id="PF12739">
    <property type="entry name" value="TRAPPC-Trs85"/>
    <property type="match status" value="1"/>
</dbReference>
<evidence type="ECO:0000313" key="4">
    <source>
        <dbReference type="Proteomes" id="UP000027361"/>
    </source>
</evidence>
<sequence length="1437" mass="157736">MATEVPRMPAARVPSPIAGARPTMSAFPQRPPMDTHNYTVHGALAPRIAILESDDVNDLLRTTNGLHNFAALLRPFEDSVRNVGVTSVHLEKQQCSVFPLRFDPLDAFLPAPASNSSKSSSQHFNRLRVRPEDLIDGMVPYLNRKISQHSGKGKEKQQEGGQQEDWLSRMGPMTLLGKDDLDRDVLEEPVEKLTPWYAEFRDAVLSTILVAPIETFSHPVAFMMVVSSHNPDPIGAFKKLYESSSTSNSLFTARPYVDSTIMRYYVLLHDASAQEERGSLERSNWILESCRKSYGLNCSLVIINTGGVVDVQAGIGEESPGRDGQSIAELWERSIGEEGRLNIQGVELGDDGEEGPKLHMTCTSLDVDNRHSRCANGSATYPSSTRSAAAKGTQHISGSARYATSLSAKDVSTLASFVRVFAAQSLIPWMERSVQQWNTQLSESRKGLTNRLFGAGRRLFGSAASASSSAGGSSTGAGSGAYFASAGYYPASSNEAQTRRLADFAFILRDYSLAASTYELMRKDAANDRAMAMAGAAGAMAGLSSLMLRVAAAAGEAGTTAAKQAQKAEEIGAQLRAARFDFAAASAALLGQSNATAGASTSTAVREEDLHFSMLRITLLFYEAYRALQLHAHAANTLKHSAEASMDEISAAMLHEQAALMCLRKGVASVNEKAGLPPADVAAAALQYPSVRRASIHLLTAAHAYRQCGQRALAGRCFESANSFQPLHSWTAIDAHLQRELMQQAQQRSSTESGLRDSIQHLIGLLRSGYGSADEQAAYLQQLSALWKTLREKAESDGKIPQENAQDQELTLAQPLFDVARCTIIKSESENVVLVGAHAGIGPPISDAEEEVRWEEIRDAYISELFRNDHELGDNARKSLSRLEMPLSSPERVAQVGEPLRVRLSLQNSLACTISISSLRIHGSWQDEEMEAGESNLAETTVSEVTVRPFESRWVDVELVPKHAGKLLLHTITFILNENVPIRQALTKRGKRLNKTRAQKLEPTYAEDATLRVTITDARPTVALDVQQWQPSLLEGEEVKYQLSLRNISGLDVKHLGIFIQDTSSLFVAEADEASNMHEGAKVVVHNTLQPERLIFPRTSAQMQAGESSSLTLWSRGSSIGLQTARLLVVFLGADGVARCARYRFESLVQPVVRANCTGWPTNGKPGAWRILSEVHNLMHEDLEITNISISSMAWRLSGQQVGHHPITLLPAQSSRTTLKLTRVDFDTSKVDADVVSERLRKLIKDKKTDEYVPVIESVLHISALNSDALIARRFTESDKQKWRLARLAQEYFAIPAVERKKIYLLHEPHEIDLTLHWRVPGSGRSGTHHLFGIPGGPLQNHLLALTSTVAPEGKQPRSLYAQTAKEAEVLWRNILTSRLSQEENPIEVLIAAPRRALHDFESTSHLTIPISLSVHNHASARYCTVELQLHNLDMPW</sequence>
<dbReference type="HOGENOM" id="CLU_004823_3_0_1"/>
<reference evidence="3 4" key="1">
    <citation type="submission" date="2014-05" db="EMBL/GenBank/DDBJ databases">
        <title>Draft genome sequence of a rare smut relative, Tilletiaria anomala UBC 951.</title>
        <authorList>
            <consortium name="DOE Joint Genome Institute"/>
            <person name="Toome M."/>
            <person name="Kuo A."/>
            <person name="Henrissat B."/>
            <person name="Lipzen A."/>
            <person name="Tritt A."/>
            <person name="Yoshinaga Y."/>
            <person name="Zane M."/>
            <person name="Barry K."/>
            <person name="Grigoriev I.V."/>
            <person name="Spatafora J.W."/>
            <person name="Aimea M.C."/>
        </authorList>
    </citation>
    <scope>NUCLEOTIDE SEQUENCE [LARGE SCALE GENOMIC DNA]</scope>
    <source>
        <strain evidence="3 4">UBC 951</strain>
    </source>
</reference>
<feature type="domain" description="TPPC8 first Ig-like" evidence="2">
    <location>
        <begin position="891"/>
        <end position="1034"/>
    </location>
</feature>
<dbReference type="PANTHER" id="PTHR12975">
    <property type="entry name" value="TRANSPORT PROTEIN TRAPP"/>
    <property type="match status" value="1"/>
</dbReference>
<dbReference type="Proteomes" id="UP000027361">
    <property type="component" value="Unassembled WGS sequence"/>
</dbReference>
<dbReference type="GO" id="GO:1990072">
    <property type="term" value="C:TRAPPIII protein complex"/>
    <property type="evidence" value="ECO:0007669"/>
    <property type="project" value="TreeGrafter"/>
</dbReference>
<accession>A0A066W589</accession>
<evidence type="ECO:0000313" key="3">
    <source>
        <dbReference type="EMBL" id="KDN47718.1"/>
    </source>
</evidence>
<gene>
    <name evidence="3" type="ORF">K437DRAFT_267765</name>
</gene>
<dbReference type="PANTHER" id="PTHR12975:SF6">
    <property type="entry name" value="TRAFFICKING PROTEIN PARTICLE COMPLEX SUBUNIT 8"/>
    <property type="match status" value="1"/>
</dbReference>
<organism evidence="3 4">
    <name type="scientific">Tilletiaria anomala (strain ATCC 24038 / CBS 436.72 / UBC 951)</name>
    <dbReference type="NCBI Taxonomy" id="1037660"/>
    <lineage>
        <taxon>Eukaryota</taxon>
        <taxon>Fungi</taxon>
        <taxon>Dikarya</taxon>
        <taxon>Basidiomycota</taxon>
        <taxon>Ustilaginomycotina</taxon>
        <taxon>Exobasidiomycetes</taxon>
        <taxon>Georgefischeriales</taxon>
        <taxon>Tilletiariaceae</taxon>
        <taxon>Tilletiaria</taxon>
    </lineage>
</organism>
<feature type="region of interest" description="Disordered" evidence="1">
    <location>
        <begin position="1"/>
        <end position="24"/>
    </location>
</feature>
<evidence type="ECO:0000259" key="2">
    <source>
        <dbReference type="Pfam" id="PF24545"/>
    </source>
</evidence>
<name>A0A066W589_TILAU</name>
<dbReference type="GeneID" id="25265960"/>
<dbReference type="RefSeq" id="XP_013243910.1">
    <property type="nucleotide sequence ID" value="XM_013388456.1"/>
</dbReference>
<feature type="region of interest" description="Disordered" evidence="1">
    <location>
        <begin position="147"/>
        <end position="169"/>
    </location>
</feature>
<dbReference type="Pfam" id="PF24545">
    <property type="entry name" value="Ig_TPPC8_1st"/>
    <property type="match status" value="1"/>
</dbReference>
<dbReference type="OrthoDB" id="203724at2759"/>
<dbReference type="EMBL" id="JMSN01000028">
    <property type="protein sequence ID" value="KDN47718.1"/>
    <property type="molecule type" value="Genomic_DNA"/>
</dbReference>